<dbReference type="AlphaFoldDB" id="A0A1M5VGC9"/>
<dbReference type="InterPro" id="IPR043519">
    <property type="entry name" value="NT_sf"/>
</dbReference>
<dbReference type="STRING" id="1121316.SAMN02745207_02289"/>
<dbReference type="PANTHER" id="PTHR43852">
    <property type="entry name" value="NUCLEOTIDYLTRANSFERASE"/>
    <property type="match status" value="1"/>
</dbReference>
<organism evidence="2 3">
    <name type="scientific">Clostridium grantii DSM 8605</name>
    <dbReference type="NCBI Taxonomy" id="1121316"/>
    <lineage>
        <taxon>Bacteria</taxon>
        <taxon>Bacillati</taxon>
        <taxon>Bacillota</taxon>
        <taxon>Clostridia</taxon>
        <taxon>Eubacteriales</taxon>
        <taxon>Clostridiaceae</taxon>
        <taxon>Clostridium</taxon>
    </lineage>
</organism>
<dbReference type="Gene3D" id="3.30.460.10">
    <property type="entry name" value="Beta Polymerase, domain 2"/>
    <property type="match status" value="1"/>
</dbReference>
<accession>A0A1M5VGC9</accession>
<feature type="domain" description="Polymerase beta nucleotidyltransferase" evidence="1">
    <location>
        <begin position="24"/>
        <end position="113"/>
    </location>
</feature>
<gene>
    <name evidence="2" type="ORF">SAMN02745207_02289</name>
</gene>
<sequence>MFYEGYTDDLKTKEELLEIIMSEEFKNIFLNNRVSNVIIFGSFTKDDFNEESDIDIAIIGEDKISFSKELELTQILESKLQRNIDLIDINDENISNVIKIAALNSKFIIIRDKLLDEAIDFYDRLYKENEEFWCILDREVLGFE</sequence>
<dbReference type="InterPro" id="IPR041633">
    <property type="entry name" value="Polbeta"/>
</dbReference>
<dbReference type="Pfam" id="PF18765">
    <property type="entry name" value="Polbeta"/>
    <property type="match status" value="1"/>
</dbReference>
<keyword evidence="3" id="KW-1185">Reference proteome</keyword>
<evidence type="ECO:0000313" key="2">
    <source>
        <dbReference type="EMBL" id="SHH74276.1"/>
    </source>
</evidence>
<dbReference type="SUPFAM" id="SSF81301">
    <property type="entry name" value="Nucleotidyltransferase"/>
    <property type="match status" value="1"/>
</dbReference>
<dbReference type="OrthoDB" id="1911957at2"/>
<name>A0A1M5VGC9_9CLOT</name>
<dbReference type="InterPro" id="IPR052930">
    <property type="entry name" value="TA_antitoxin_MntA"/>
</dbReference>
<dbReference type="Proteomes" id="UP000184447">
    <property type="component" value="Unassembled WGS sequence"/>
</dbReference>
<evidence type="ECO:0000259" key="1">
    <source>
        <dbReference type="Pfam" id="PF18765"/>
    </source>
</evidence>
<protein>
    <submittedName>
        <fullName evidence="2">Predicted nucleotidyltransferase</fullName>
    </submittedName>
</protein>
<reference evidence="2 3" key="1">
    <citation type="submission" date="2016-11" db="EMBL/GenBank/DDBJ databases">
        <authorList>
            <person name="Jaros S."/>
            <person name="Januszkiewicz K."/>
            <person name="Wedrychowicz H."/>
        </authorList>
    </citation>
    <scope>NUCLEOTIDE SEQUENCE [LARGE SCALE GENOMIC DNA]</scope>
    <source>
        <strain evidence="2 3">DSM 8605</strain>
    </source>
</reference>
<dbReference type="RefSeq" id="WP_073338559.1">
    <property type="nucleotide sequence ID" value="NZ_FQXM01000011.1"/>
</dbReference>
<proteinExistence type="predicted"/>
<dbReference type="PANTHER" id="PTHR43852:SF3">
    <property type="entry name" value="NUCLEOTIDYLTRANSFERASE"/>
    <property type="match status" value="1"/>
</dbReference>
<keyword evidence="2" id="KW-0808">Transferase</keyword>
<dbReference type="EMBL" id="FQXM01000011">
    <property type="protein sequence ID" value="SHH74276.1"/>
    <property type="molecule type" value="Genomic_DNA"/>
</dbReference>
<evidence type="ECO:0000313" key="3">
    <source>
        <dbReference type="Proteomes" id="UP000184447"/>
    </source>
</evidence>
<dbReference type="GO" id="GO:0016740">
    <property type="term" value="F:transferase activity"/>
    <property type="evidence" value="ECO:0007669"/>
    <property type="project" value="UniProtKB-KW"/>
</dbReference>
<dbReference type="CDD" id="cd05403">
    <property type="entry name" value="NT_KNTase_like"/>
    <property type="match status" value="1"/>
</dbReference>